<comment type="catalytic activity">
    <reaction evidence="6 9">
        <text>lipid IVA (E. coli) + CMP-3-deoxy-beta-D-manno-octulosonate = alpha-Kdo-(2-&gt;6)-lipid IVA (E. coli) + CMP + H(+)</text>
        <dbReference type="Rhea" id="RHEA:28066"/>
        <dbReference type="ChEBI" id="CHEBI:15378"/>
        <dbReference type="ChEBI" id="CHEBI:58603"/>
        <dbReference type="ChEBI" id="CHEBI:60364"/>
        <dbReference type="ChEBI" id="CHEBI:60377"/>
        <dbReference type="ChEBI" id="CHEBI:85987"/>
        <dbReference type="EC" id="2.4.99.12"/>
    </reaction>
</comment>
<organism evidence="11">
    <name type="scientific">Candidatus Electrothrix aestuarii</name>
    <dbReference type="NCBI Taxonomy" id="3062594"/>
    <lineage>
        <taxon>Bacteria</taxon>
        <taxon>Pseudomonadati</taxon>
        <taxon>Thermodesulfobacteriota</taxon>
        <taxon>Desulfobulbia</taxon>
        <taxon>Desulfobulbales</taxon>
        <taxon>Desulfobulbaceae</taxon>
        <taxon>Candidatus Electrothrix</taxon>
    </lineage>
</organism>
<gene>
    <name evidence="11" type="ORF">Q3M24_17425</name>
</gene>
<keyword evidence="9" id="KW-1133">Transmembrane helix</keyword>
<dbReference type="Gene3D" id="3.40.50.11720">
    <property type="entry name" value="3-Deoxy-D-manno-octulosonic-acid transferase, N-terminal domain"/>
    <property type="match status" value="1"/>
</dbReference>
<feature type="domain" description="3-deoxy-D-manno-octulosonic-acid transferase N-terminal" evidence="10">
    <location>
        <begin position="56"/>
        <end position="223"/>
    </location>
</feature>
<comment type="function">
    <text evidence="9">Involved in lipopolysaccharide (LPS) biosynthesis. Catalyzes the transfer of 3-deoxy-D-manno-octulosonate (Kdo) residue(s) from CMP-Kdo to lipid IV(A), the tetraacyldisaccharide-1,4'-bisphosphate precursor of lipid A.</text>
</comment>
<dbReference type="InterPro" id="IPR038107">
    <property type="entry name" value="Glycos_transf_N_sf"/>
</dbReference>
<dbReference type="PANTHER" id="PTHR42755">
    <property type="entry name" value="3-DEOXY-MANNO-OCTULOSONATE CYTIDYLYLTRANSFERASE"/>
    <property type="match status" value="1"/>
</dbReference>
<keyword evidence="4 9" id="KW-0808">Transferase</keyword>
<keyword evidence="9" id="KW-0448">Lipopolysaccharide biosynthesis</keyword>
<dbReference type="InterPro" id="IPR039901">
    <property type="entry name" value="Kdotransferase"/>
</dbReference>
<sequence length="438" mass="48671">MLFLYNLLIIVLGVFLFPVFLLIILSREKYRGRTLERLGLTVGKIRRKIPLPVAGAEKTPVIWLHALSVGEVTSALPFIKELRTEMPEAFIVLTVATSSGKKTAENLLSSYVQVILSSPFDLRFAVRRYIKVFQPDCFIQVETDFWPNWLDLLHEKGIPAMLVNGRISEKSFATYLRFGFFFRPMFCAFNLLSMQTAEDRRKMIELGVPPARVLTLGNLKYDMKQPAYKRNKREGDEGKGGLNLLTAEKAQSLIWVCGSTHPGEEEVLFAAFAQLLAQHTEQAFLVLAPRDIKRGQELVEKARSFGLAAGRRSREEEGEHVLILDTLGELAQCYGQAHIAFVGGSLVPQGGHNPIEPALHGVPVLFGPHMEDFSEIADELMASGGGKMVAAPSLYETLAMLCGDARDRAQMGKAAQDLVDRHRGGVQRHVLAVRGLLS</sequence>
<evidence type="ECO:0000256" key="2">
    <source>
        <dbReference type="ARBA" id="ARBA00012621"/>
    </source>
</evidence>
<evidence type="ECO:0000256" key="6">
    <source>
        <dbReference type="ARBA" id="ARBA00049183"/>
    </source>
</evidence>
<dbReference type="EMBL" id="CP159373">
    <property type="protein sequence ID" value="XCN72074.1"/>
    <property type="molecule type" value="Genomic_DNA"/>
</dbReference>
<proteinExistence type="inferred from homology"/>
<evidence type="ECO:0000313" key="11">
    <source>
        <dbReference type="EMBL" id="XCN72074.1"/>
    </source>
</evidence>
<keyword evidence="11" id="KW-0328">Glycosyltransferase</keyword>
<dbReference type="InterPro" id="IPR007507">
    <property type="entry name" value="Glycos_transf_N"/>
</dbReference>
<evidence type="ECO:0000256" key="1">
    <source>
        <dbReference type="ARBA" id="ARBA00004713"/>
    </source>
</evidence>
<dbReference type="PANTHER" id="PTHR42755:SF1">
    <property type="entry name" value="3-DEOXY-D-MANNO-OCTULOSONIC ACID TRANSFERASE, MITOCHONDRIAL-RELATED"/>
    <property type="match status" value="1"/>
</dbReference>
<dbReference type="EC" id="2.4.99.12" evidence="2 9"/>
<keyword evidence="9" id="KW-1003">Cell membrane</keyword>
<comment type="subcellular location">
    <subcellularLocation>
        <location evidence="9">Cell membrane</location>
    </subcellularLocation>
</comment>
<keyword evidence="9" id="KW-0472">Membrane</keyword>
<dbReference type="Pfam" id="PF04413">
    <property type="entry name" value="Glycos_transf_N"/>
    <property type="match status" value="1"/>
</dbReference>
<comment type="pathway">
    <text evidence="1 9">Bacterial outer membrane biogenesis; LPS core biosynthesis.</text>
</comment>
<feature type="site" description="Transition state stabilizer" evidence="8">
    <location>
        <position position="220"/>
    </location>
</feature>
<protein>
    <recommendedName>
        <fullName evidence="3 9">3-deoxy-D-manno-octulosonic acid transferase</fullName>
        <shortName evidence="9">Kdo transferase</shortName>
        <ecNumber evidence="2 9">2.4.99.12</ecNumber>
    </recommendedName>
    <alternativeName>
        <fullName evidence="5 9">Lipid IV(A) 3-deoxy-D-manno-octulosonic acid transferase</fullName>
    </alternativeName>
</protein>
<reference evidence="11" key="1">
    <citation type="journal article" date="2024" name="Syst. Appl. Microbiol.">
        <title>First single-strain enrichments of Electrothrix cable bacteria, description of E. aestuarii sp. nov. and E. rattekaaiensis sp. nov., and proposal of a cable bacteria taxonomy following the rules of the SeqCode.</title>
        <authorList>
            <person name="Plum-Jensen L.E."/>
            <person name="Schramm A."/>
            <person name="Marshall I.P.G."/>
        </authorList>
    </citation>
    <scope>NUCLEOTIDE SEQUENCE</scope>
    <source>
        <strain evidence="11">Rat1</strain>
    </source>
</reference>
<dbReference type="KEGG" id="eaj:Q3M24_17425"/>
<evidence type="ECO:0000256" key="7">
    <source>
        <dbReference type="PIRSR" id="PIRSR639901-1"/>
    </source>
</evidence>
<keyword evidence="9" id="KW-0812">Transmembrane</keyword>
<dbReference type="GO" id="GO:0043842">
    <property type="term" value="F:Kdo transferase activity"/>
    <property type="evidence" value="ECO:0007669"/>
    <property type="project" value="UniProtKB-EC"/>
</dbReference>
<dbReference type="GO" id="GO:0005886">
    <property type="term" value="C:plasma membrane"/>
    <property type="evidence" value="ECO:0007669"/>
    <property type="project" value="UniProtKB-SubCell"/>
</dbReference>
<reference evidence="11" key="2">
    <citation type="submission" date="2024-06" db="EMBL/GenBank/DDBJ databases">
        <authorList>
            <person name="Plum-Jensen L.E."/>
            <person name="Schramm A."/>
            <person name="Marshall I.P.G."/>
        </authorList>
    </citation>
    <scope>NUCLEOTIDE SEQUENCE</scope>
    <source>
        <strain evidence="11">Rat1</strain>
    </source>
</reference>
<feature type="active site" description="Proton acceptor" evidence="7">
    <location>
        <position position="71"/>
    </location>
</feature>
<evidence type="ECO:0000259" key="10">
    <source>
        <dbReference type="Pfam" id="PF04413"/>
    </source>
</evidence>
<comment type="similarity">
    <text evidence="9">Belongs to the glycosyltransferase group 1 family.</text>
</comment>
<evidence type="ECO:0000256" key="5">
    <source>
        <dbReference type="ARBA" id="ARBA00031445"/>
    </source>
</evidence>
<evidence type="ECO:0000256" key="3">
    <source>
        <dbReference type="ARBA" id="ARBA00019077"/>
    </source>
</evidence>
<feature type="site" description="Transition state stabilizer" evidence="8">
    <location>
        <position position="142"/>
    </location>
</feature>
<feature type="transmembrane region" description="Helical" evidence="9">
    <location>
        <begin position="6"/>
        <end position="25"/>
    </location>
</feature>
<evidence type="ECO:0000256" key="9">
    <source>
        <dbReference type="RuleBase" id="RU365103"/>
    </source>
</evidence>
<dbReference type="GO" id="GO:0009245">
    <property type="term" value="P:lipid A biosynthetic process"/>
    <property type="evidence" value="ECO:0007669"/>
    <property type="project" value="TreeGrafter"/>
</dbReference>
<dbReference type="SUPFAM" id="SSF53756">
    <property type="entry name" value="UDP-Glycosyltransferase/glycogen phosphorylase"/>
    <property type="match status" value="1"/>
</dbReference>
<accession>A0AAU8LSH0</accession>
<dbReference type="Gene3D" id="3.40.50.2000">
    <property type="entry name" value="Glycogen Phosphorylase B"/>
    <property type="match status" value="1"/>
</dbReference>
<evidence type="ECO:0000256" key="4">
    <source>
        <dbReference type="ARBA" id="ARBA00022679"/>
    </source>
</evidence>
<evidence type="ECO:0000256" key="8">
    <source>
        <dbReference type="PIRSR" id="PIRSR639901-2"/>
    </source>
</evidence>
<name>A0AAU8LSH0_9BACT</name>
<dbReference type="GO" id="GO:0009244">
    <property type="term" value="P:lipopolysaccharide core region biosynthetic process"/>
    <property type="evidence" value="ECO:0007669"/>
    <property type="project" value="UniProtKB-UniRule"/>
</dbReference>
<dbReference type="AlphaFoldDB" id="A0AAU8LSH0"/>